<dbReference type="GO" id="GO:0006646">
    <property type="term" value="P:phosphatidylethanolamine biosynthetic process"/>
    <property type="evidence" value="ECO:0007669"/>
    <property type="project" value="TreeGrafter"/>
</dbReference>
<protein>
    <submittedName>
        <fullName evidence="2">MedDCM-OCT-S28-C46-cds21</fullName>
    </submittedName>
</protein>
<evidence type="ECO:0000259" key="1">
    <source>
        <dbReference type="Pfam" id="PF01636"/>
    </source>
</evidence>
<dbReference type="Gene3D" id="3.90.1200.10">
    <property type="match status" value="1"/>
</dbReference>
<dbReference type="EMBL" id="KC811114">
    <property type="protein sequence ID" value="AGQ18858.1"/>
    <property type="molecule type" value="Genomic_DNA"/>
</dbReference>
<dbReference type="Gene3D" id="3.30.200.20">
    <property type="entry name" value="Phosphorylase Kinase, domain 1"/>
    <property type="match status" value="1"/>
</dbReference>
<dbReference type="InterPro" id="IPR011009">
    <property type="entry name" value="Kinase-like_dom_sf"/>
</dbReference>
<organism evidence="2">
    <name type="scientific">Candidatus Actinomarina minuta</name>
    <dbReference type="NCBI Taxonomy" id="1389454"/>
    <lineage>
        <taxon>Bacteria</taxon>
        <taxon>Bacillati</taxon>
        <taxon>Actinomycetota</taxon>
        <taxon>Actinomycetes</taxon>
        <taxon>Candidatus Actinomarinidae</taxon>
        <taxon>Candidatus Actinomarinales</taxon>
        <taxon>Candidatus Actinomarineae</taxon>
        <taxon>Candidatus Actinomarinaceae</taxon>
        <taxon>Candidatus Actinomarina</taxon>
    </lineage>
</organism>
<accession>S5DN36</accession>
<dbReference type="GO" id="GO:0005737">
    <property type="term" value="C:cytoplasm"/>
    <property type="evidence" value="ECO:0007669"/>
    <property type="project" value="TreeGrafter"/>
</dbReference>
<dbReference type="Pfam" id="PF01636">
    <property type="entry name" value="APH"/>
    <property type="match status" value="1"/>
</dbReference>
<proteinExistence type="predicted"/>
<feature type="domain" description="Aminoglycoside phosphotransferase" evidence="1">
    <location>
        <begin position="111"/>
        <end position="309"/>
    </location>
</feature>
<dbReference type="SUPFAM" id="SSF56112">
    <property type="entry name" value="Protein kinase-like (PK-like)"/>
    <property type="match status" value="1"/>
</dbReference>
<dbReference type="PANTHER" id="PTHR22603">
    <property type="entry name" value="CHOLINE/ETHANOALAMINE KINASE"/>
    <property type="match status" value="1"/>
</dbReference>
<name>S5DN36_9ACTN</name>
<dbReference type="GO" id="GO:0004305">
    <property type="term" value="F:ethanolamine kinase activity"/>
    <property type="evidence" value="ECO:0007669"/>
    <property type="project" value="TreeGrafter"/>
</dbReference>
<reference evidence="2" key="1">
    <citation type="journal article" date="2013" name="Sci. Rep.">
        <title>Metagenomics uncovers a new group of low GC and ultra-small marine Actinobacteria.</title>
        <authorList>
            <person name="Ghai R."/>
            <person name="Mizuno C.M."/>
            <person name="Picazo A."/>
            <person name="Camacho A."/>
            <person name="Rodriguez-Valera F."/>
        </authorList>
    </citation>
    <scope>NUCLEOTIDE SEQUENCE</scope>
</reference>
<dbReference type="AlphaFoldDB" id="S5DN36"/>
<dbReference type="InterPro" id="IPR002575">
    <property type="entry name" value="Aminoglycoside_PTrfase"/>
</dbReference>
<evidence type="ECO:0000313" key="2">
    <source>
        <dbReference type="EMBL" id="AGQ18858.1"/>
    </source>
</evidence>
<dbReference type="PANTHER" id="PTHR22603:SF66">
    <property type="entry name" value="ETHANOLAMINE KINASE"/>
    <property type="match status" value="1"/>
</dbReference>
<dbReference type="CDD" id="cd05151">
    <property type="entry name" value="ChoK-like"/>
    <property type="match status" value="1"/>
</dbReference>
<sequence>MNIITYFSEFYLLIKEAIDQVLITKPIDNRNTVLERKSSVLSLFDLIIAARFPATIAPPTPRSKRIIVKSNANGSSISYIMIMNMYEVNKIVDIFLKYQISTEKDTSSYFIRPMEGGITNTSFIVTVNNSTYVIRIPGNNPDVINRKAEKYNMEKAEELGITLPSLVFDDDSGIKISEYFDVYTYSQSDFQDNTMRENALKKLKELHESNVIFEENFSPLTVFRNIADESSNIELEAKEAGEKIIAKLIDIGIESRPCHQDLYHANFIIYKNDTLLIDWEYSSMGDIYFDYADLFWQNEFDQDLDLRKRTLEEIGVKSVEKIEKFEYFEMLSMITWGLWAMRRSPNSPDGKETLNKAIALLENKN</sequence>